<dbReference type="OrthoDB" id="9974981at2759"/>
<dbReference type="Proteomes" id="UP000761534">
    <property type="component" value="Unassembled WGS sequence"/>
</dbReference>
<accession>A0A642UED2</accession>
<reference evidence="1" key="1">
    <citation type="journal article" date="2019" name="G3 (Bethesda)">
        <title>Genome Assemblies of Two Rare Opportunistic Yeast Pathogens: Diutina rugosa (syn. Candida rugosa) and Trichomonascus ciferrii (syn. Candida ciferrii).</title>
        <authorList>
            <person name="Mixao V."/>
            <person name="Saus E."/>
            <person name="Hansen A.P."/>
            <person name="Lass-Florl C."/>
            <person name="Gabaldon T."/>
        </authorList>
    </citation>
    <scope>NUCLEOTIDE SEQUENCE</scope>
    <source>
        <strain evidence="1">CBS 4856</strain>
    </source>
</reference>
<dbReference type="VEuPathDB" id="FungiDB:TRICI_006720"/>
<sequence>MPSTKQFVATIGLGSTFGEPLIRDFTSETFRDMYTRPIRALLRAPSKYEWTDEVEYLKGVQVLMSWLIRPFSKVYPKRGPILRRGASDQRFTCTRIQDVAKSVAAIVHRSFNEVTTVVKIPGDTTSFDDVINYFRNAHSDVKLATQQVPLSETVKQPYEPEK</sequence>
<comment type="caution">
    <text evidence="1">The sequence shown here is derived from an EMBL/GenBank/DDBJ whole genome shotgun (WGS) entry which is preliminary data.</text>
</comment>
<evidence type="ECO:0000313" key="2">
    <source>
        <dbReference type="Proteomes" id="UP000761534"/>
    </source>
</evidence>
<dbReference type="AlphaFoldDB" id="A0A642UED2"/>
<proteinExistence type="predicted"/>
<gene>
    <name evidence="1" type="ORF">TRICI_006720</name>
</gene>
<evidence type="ECO:0000313" key="1">
    <source>
        <dbReference type="EMBL" id="KAA8897504.1"/>
    </source>
</evidence>
<protein>
    <submittedName>
        <fullName evidence="1">Uncharacterized protein</fullName>
    </submittedName>
</protein>
<name>A0A642UED2_9ASCO</name>
<organism evidence="1 2">
    <name type="scientific">Trichomonascus ciferrii</name>
    <dbReference type="NCBI Taxonomy" id="44093"/>
    <lineage>
        <taxon>Eukaryota</taxon>
        <taxon>Fungi</taxon>
        <taxon>Dikarya</taxon>
        <taxon>Ascomycota</taxon>
        <taxon>Saccharomycotina</taxon>
        <taxon>Dipodascomycetes</taxon>
        <taxon>Dipodascales</taxon>
        <taxon>Trichomonascaceae</taxon>
        <taxon>Trichomonascus</taxon>
        <taxon>Trichomonascus ciferrii complex</taxon>
    </lineage>
</organism>
<keyword evidence="2" id="KW-1185">Reference proteome</keyword>
<dbReference type="EMBL" id="SWFS01000563">
    <property type="protein sequence ID" value="KAA8897504.1"/>
    <property type="molecule type" value="Genomic_DNA"/>
</dbReference>